<feature type="domain" description="Inosine/uridine-preferring nucleoside hydrolase" evidence="4">
    <location>
        <begin position="7"/>
        <end position="96"/>
    </location>
</feature>
<dbReference type="Gene3D" id="3.90.245.10">
    <property type="entry name" value="Ribonucleoside hydrolase-like"/>
    <property type="match status" value="1"/>
</dbReference>
<dbReference type="InterPro" id="IPR036452">
    <property type="entry name" value="Ribo_hydro-like"/>
</dbReference>
<sequence length="128" mass="14005">MNAKRKIIIDQDAHGPASTNLQSILMLLQAPEVEVLGICVVSGDGWCDENVAHTLRLLEIAGRTDVPVLRGAALPLLNSQRRMQRWEGLHGLCSGRAHGPSACSMDRRAPGRIPTSRTSSLSWRRACR</sequence>
<keyword evidence="6" id="KW-1185">Reference proteome</keyword>
<dbReference type="PANTHER" id="PTHR12304:SF4">
    <property type="entry name" value="URIDINE NUCLEOSIDASE"/>
    <property type="match status" value="1"/>
</dbReference>
<feature type="region of interest" description="Disordered" evidence="3">
    <location>
        <begin position="99"/>
        <end position="121"/>
    </location>
</feature>
<proteinExistence type="predicted"/>
<keyword evidence="1 5" id="KW-0378">Hydrolase</keyword>
<evidence type="ECO:0000256" key="1">
    <source>
        <dbReference type="ARBA" id="ARBA00022801"/>
    </source>
</evidence>
<evidence type="ECO:0000313" key="6">
    <source>
        <dbReference type="Proteomes" id="UP001385892"/>
    </source>
</evidence>
<organism evidence="5 6">
    <name type="scientific">Variovorax rhizosphaerae</name>
    <dbReference type="NCBI Taxonomy" id="1836200"/>
    <lineage>
        <taxon>Bacteria</taxon>
        <taxon>Pseudomonadati</taxon>
        <taxon>Pseudomonadota</taxon>
        <taxon>Betaproteobacteria</taxon>
        <taxon>Burkholderiales</taxon>
        <taxon>Comamonadaceae</taxon>
        <taxon>Variovorax</taxon>
    </lineage>
</organism>
<dbReference type="RefSeq" id="WP_340343803.1">
    <property type="nucleotide sequence ID" value="NZ_JBBKZT010000008.1"/>
</dbReference>
<evidence type="ECO:0000259" key="4">
    <source>
        <dbReference type="Pfam" id="PF01156"/>
    </source>
</evidence>
<reference evidence="5 6" key="1">
    <citation type="submission" date="2024-03" db="EMBL/GenBank/DDBJ databases">
        <title>Novel species of the genus Variovorax.</title>
        <authorList>
            <person name="Liu Q."/>
            <person name="Xin Y.-H."/>
        </authorList>
    </citation>
    <scope>NUCLEOTIDE SEQUENCE [LARGE SCALE GENOMIC DNA]</scope>
    <source>
        <strain evidence="5 6">KACC 18900</strain>
    </source>
</reference>
<dbReference type="GO" id="GO:0016787">
    <property type="term" value="F:hydrolase activity"/>
    <property type="evidence" value="ECO:0007669"/>
    <property type="project" value="UniProtKB-KW"/>
</dbReference>
<accession>A0ABU8WMB9</accession>
<dbReference type="InterPro" id="IPR023186">
    <property type="entry name" value="IUNH"/>
</dbReference>
<dbReference type="Pfam" id="PF01156">
    <property type="entry name" value="IU_nuc_hydro"/>
    <property type="match status" value="1"/>
</dbReference>
<dbReference type="InterPro" id="IPR001910">
    <property type="entry name" value="Inosine/uridine_hydrolase_dom"/>
</dbReference>
<evidence type="ECO:0000313" key="5">
    <source>
        <dbReference type="EMBL" id="MEJ8848680.1"/>
    </source>
</evidence>
<name>A0ABU8WMB9_9BURK</name>
<dbReference type="SUPFAM" id="SSF53590">
    <property type="entry name" value="Nucleoside hydrolase"/>
    <property type="match status" value="1"/>
</dbReference>
<gene>
    <name evidence="5" type="ORF">WKW82_18630</name>
</gene>
<dbReference type="Proteomes" id="UP001385892">
    <property type="component" value="Unassembled WGS sequence"/>
</dbReference>
<dbReference type="PANTHER" id="PTHR12304">
    <property type="entry name" value="INOSINE-URIDINE PREFERRING NUCLEOSIDE HYDROLASE"/>
    <property type="match status" value="1"/>
</dbReference>
<evidence type="ECO:0000256" key="3">
    <source>
        <dbReference type="SAM" id="MobiDB-lite"/>
    </source>
</evidence>
<keyword evidence="2" id="KW-0326">Glycosidase</keyword>
<dbReference type="EMBL" id="JBBKZT010000008">
    <property type="protein sequence ID" value="MEJ8848680.1"/>
    <property type="molecule type" value="Genomic_DNA"/>
</dbReference>
<protein>
    <submittedName>
        <fullName evidence="5">Nucleoside hydrolase</fullName>
    </submittedName>
</protein>
<evidence type="ECO:0000256" key="2">
    <source>
        <dbReference type="ARBA" id="ARBA00023295"/>
    </source>
</evidence>
<comment type="caution">
    <text evidence="5">The sequence shown here is derived from an EMBL/GenBank/DDBJ whole genome shotgun (WGS) entry which is preliminary data.</text>
</comment>